<keyword evidence="2" id="KW-1185">Reference proteome</keyword>
<dbReference type="EMBL" id="AYZM01000125">
    <property type="protein sequence ID" value="KRN21154.1"/>
    <property type="molecule type" value="Genomic_DNA"/>
</dbReference>
<reference evidence="1 2" key="1">
    <citation type="journal article" date="2015" name="Genome Announc.">
        <title>Expanding the biotechnology potential of lactobacilli through comparative genomics of 213 strains and associated genera.</title>
        <authorList>
            <person name="Sun Z."/>
            <person name="Harris H.M."/>
            <person name="McCann A."/>
            <person name="Guo C."/>
            <person name="Argimon S."/>
            <person name="Zhang W."/>
            <person name="Yang X."/>
            <person name="Jeffery I.B."/>
            <person name="Cooney J.C."/>
            <person name="Kagawa T.F."/>
            <person name="Liu W."/>
            <person name="Song Y."/>
            <person name="Salvetti E."/>
            <person name="Wrobel A."/>
            <person name="Rasinkangas P."/>
            <person name="Parkhill J."/>
            <person name="Rea M.C."/>
            <person name="O'Sullivan O."/>
            <person name="Ritari J."/>
            <person name="Douillard F.P."/>
            <person name="Paul Ross R."/>
            <person name="Yang R."/>
            <person name="Briner A.E."/>
            <person name="Felis G.E."/>
            <person name="de Vos W.M."/>
            <person name="Barrangou R."/>
            <person name="Klaenhammer T.R."/>
            <person name="Caufield P.W."/>
            <person name="Cui Y."/>
            <person name="Zhang H."/>
            <person name="O'Toole P.W."/>
        </authorList>
    </citation>
    <scope>NUCLEOTIDE SEQUENCE [LARGE SCALE GENOMIC DNA]</scope>
    <source>
        <strain evidence="1 2">DSM 23365</strain>
    </source>
</reference>
<accession>A0A0R2EXH0</accession>
<protein>
    <submittedName>
        <fullName evidence="1">Uncharacterized protein</fullName>
    </submittedName>
</protein>
<evidence type="ECO:0000313" key="1">
    <source>
        <dbReference type="EMBL" id="KRN21154.1"/>
    </source>
</evidence>
<proteinExistence type="predicted"/>
<dbReference type="PATRIC" id="fig|1423804.4.peg.1374"/>
<dbReference type="OrthoDB" id="2287635at2"/>
<dbReference type="RefSeq" id="WP_054736610.1">
    <property type="nucleotide sequence ID" value="NZ_AYZM01000125.1"/>
</dbReference>
<dbReference type="STRING" id="1423804.FD14_GL001276"/>
<name>A0A0R2EXH0_9LACO</name>
<dbReference type="Proteomes" id="UP000051442">
    <property type="component" value="Unassembled WGS sequence"/>
</dbReference>
<organism evidence="1 2">
    <name type="scientific">Secundilactobacillus similis DSM 23365 = JCM 2765</name>
    <dbReference type="NCBI Taxonomy" id="1423804"/>
    <lineage>
        <taxon>Bacteria</taxon>
        <taxon>Bacillati</taxon>
        <taxon>Bacillota</taxon>
        <taxon>Bacilli</taxon>
        <taxon>Lactobacillales</taxon>
        <taxon>Lactobacillaceae</taxon>
        <taxon>Secundilactobacillus</taxon>
    </lineage>
</organism>
<comment type="caution">
    <text evidence="1">The sequence shown here is derived from an EMBL/GenBank/DDBJ whole genome shotgun (WGS) entry which is preliminary data.</text>
</comment>
<sequence length="259" mass="30527">MSQNDYPELLDLTPAYAAKVRRQGYLDITDIHPDNVLRTADPAEVGRWRSVELVINVKHKGSPYKTIVLTDQHHFFKLKPTPNQLMGRLRREFKIDYRYDIKVHAKDANVTRHIPFICGDFWLMPVDQRRGNNYSWFRWHHHEDPWDFRGGYTIATHKDFIPLRLPHTRTAIKNRKDKCDKIAESLAKAHNDIVPTHLREVKFDVEAYHPKSAAGIQINLVLRKVLSEYDIRRYGPRITNELYQGNFFQLDEMVDPDEA</sequence>
<dbReference type="AlphaFoldDB" id="A0A0R2EXH0"/>
<evidence type="ECO:0000313" key="2">
    <source>
        <dbReference type="Proteomes" id="UP000051442"/>
    </source>
</evidence>
<gene>
    <name evidence="1" type="ORF">FD14_GL001276</name>
</gene>